<gene>
    <name evidence="2" type="primary">Resf1</name>
</gene>
<evidence type="ECO:0000313" key="2">
    <source>
        <dbReference type="Ensembl" id="ENSJJAP00000004058.1"/>
    </source>
</evidence>
<organism evidence="2 3">
    <name type="scientific">Jaculus jaculus</name>
    <name type="common">Lesser Egyptian jerboa</name>
    <dbReference type="NCBI Taxonomy" id="51337"/>
    <lineage>
        <taxon>Eukaryota</taxon>
        <taxon>Metazoa</taxon>
        <taxon>Chordata</taxon>
        <taxon>Craniata</taxon>
        <taxon>Vertebrata</taxon>
        <taxon>Euteleostomi</taxon>
        <taxon>Mammalia</taxon>
        <taxon>Eutheria</taxon>
        <taxon>Euarchontoglires</taxon>
        <taxon>Glires</taxon>
        <taxon>Rodentia</taxon>
        <taxon>Myomorpha</taxon>
        <taxon>Dipodoidea</taxon>
        <taxon>Dipodidae</taxon>
        <taxon>Dipodinae</taxon>
        <taxon>Jaculus</taxon>
    </lineage>
</organism>
<feature type="compositionally biased region" description="Polar residues" evidence="1">
    <location>
        <begin position="1006"/>
        <end position="1015"/>
    </location>
</feature>
<dbReference type="InterPro" id="IPR027866">
    <property type="entry name" value="RESF1"/>
</dbReference>
<feature type="region of interest" description="Disordered" evidence="1">
    <location>
        <begin position="729"/>
        <end position="755"/>
    </location>
</feature>
<dbReference type="GeneTree" id="ENSGT00390000018491"/>
<evidence type="ECO:0000256" key="1">
    <source>
        <dbReference type="SAM" id="MobiDB-lite"/>
    </source>
</evidence>
<feature type="compositionally biased region" description="Polar residues" evidence="1">
    <location>
        <begin position="1104"/>
        <end position="1114"/>
    </location>
</feature>
<reference evidence="2" key="2">
    <citation type="submission" date="2025-09" db="UniProtKB">
        <authorList>
            <consortium name="Ensembl"/>
        </authorList>
    </citation>
    <scope>IDENTIFICATION</scope>
</reference>
<accession>A0A8C5K207</accession>
<feature type="region of interest" description="Disordered" evidence="1">
    <location>
        <begin position="420"/>
        <end position="441"/>
    </location>
</feature>
<dbReference type="PANTHER" id="PTHR21604:SF0">
    <property type="entry name" value="RETROELEMENT SILENCING FACTOR 1"/>
    <property type="match status" value="1"/>
</dbReference>
<name>A0A8C5K207_JACJA</name>
<dbReference type="GO" id="GO:0141005">
    <property type="term" value="P:transposable element silencing by heterochromatin formation"/>
    <property type="evidence" value="ECO:0007669"/>
    <property type="project" value="Ensembl"/>
</dbReference>
<feature type="region of interest" description="Disordered" evidence="1">
    <location>
        <begin position="1322"/>
        <end position="1345"/>
    </location>
</feature>
<keyword evidence="3" id="KW-1185">Reference proteome</keyword>
<protein>
    <submittedName>
        <fullName evidence="2">Retroelement silencing factor 1</fullName>
    </submittedName>
</protein>
<reference evidence="2" key="1">
    <citation type="submission" date="2025-08" db="UniProtKB">
        <authorList>
            <consortium name="Ensembl"/>
        </authorList>
    </citation>
    <scope>IDENTIFICATION</scope>
</reference>
<feature type="compositionally biased region" description="Basic and acidic residues" evidence="1">
    <location>
        <begin position="1289"/>
        <end position="1308"/>
    </location>
</feature>
<feature type="region of interest" description="Disordered" evidence="1">
    <location>
        <begin position="1282"/>
        <end position="1308"/>
    </location>
</feature>
<proteinExistence type="predicted"/>
<feature type="region of interest" description="Disordered" evidence="1">
    <location>
        <begin position="1091"/>
        <end position="1143"/>
    </location>
</feature>
<feature type="region of interest" description="Disordered" evidence="1">
    <location>
        <begin position="946"/>
        <end position="983"/>
    </location>
</feature>
<dbReference type="Ensembl" id="ENSJJAT00000009331.1">
    <property type="protein sequence ID" value="ENSJJAP00000004058.1"/>
    <property type="gene ID" value="ENSJJAG00000008183.1"/>
</dbReference>
<feature type="region of interest" description="Disordered" evidence="1">
    <location>
        <begin position="1166"/>
        <end position="1252"/>
    </location>
</feature>
<dbReference type="Proteomes" id="UP000694385">
    <property type="component" value="Unassembled WGS sequence"/>
</dbReference>
<feature type="compositionally biased region" description="Basic and acidic residues" evidence="1">
    <location>
        <begin position="424"/>
        <end position="438"/>
    </location>
</feature>
<dbReference type="GO" id="GO:1990226">
    <property type="term" value="F:histone methyltransferase binding"/>
    <property type="evidence" value="ECO:0007669"/>
    <property type="project" value="Ensembl"/>
</dbReference>
<dbReference type="GO" id="GO:0009617">
    <property type="term" value="P:response to bacterium"/>
    <property type="evidence" value="ECO:0007669"/>
    <property type="project" value="Ensembl"/>
</dbReference>
<dbReference type="PANTHER" id="PTHR21604">
    <property type="entry name" value="RETROELEMENT SILENCING FACTOR 1"/>
    <property type="match status" value="1"/>
</dbReference>
<feature type="region of interest" description="Disordered" evidence="1">
    <location>
        <begin position="1358"/>
        <end position="1380"/>
    </location>
</feature>
<dbReference type="GO" id="GO:0005634">
    <property type="term" value="C:nucleus"/>
    <property type="evidence" value="ECO:0007669"/>
    <property type="project" value="Ensembl"/>
</dbReference>
<feature type="compositionally biased region" description="Basic and acidic residues" evidence="1">
    <location>
        <begin position="1213"/>
        <end position="1237"/>
    </location>
</feature>
<feature type="compositionally biased region" description="Polar residues" evidence="1">
    <location>
        <begin position="1322"/>
        <end position="1335"/>
    </location>
</feature>
<feature type="compositionally biased region" description="Polar residues" evidence="1">
    <location>
        <begin position="1365"/>
        <end position="1377"/>
    </location>
</feature>
<feature type="region of interest" description="Disordered" evidence="1">
    <location>
        <begin position="1006"/>
        <end position="1027"/>
    </location>
</feature>
<sequence length="1425" mass="156456">MNWNAKPESTTLPPPYPKSQASILQQYLIHQPPTASQSSIIYPANNQEACMYSSNPNSVSQPLPNIRNYKTPQIPVSSGIMQNVWLNSPIRNSMSSHTEAIVSHQTDFGANMLYVHVPQNQLLTSDTYSMQLQMTPSNSVRDPVTCQGNQGLNHSVPDQLVDWAQQYTSNELTYPDYPTVQKQNIMPSTSLQVKNNQLSTSAQTLQAKHLVPVSFQYAMDTNRRPPPPSYNCRFGSQPGQAPQPAVKHLSVEIPQSSEVHSSEQRKDLCKRFQQQWQNANENSGTIGNVCEFNVKQPYNEPVRSSVEGAQTPTQNNQEKKLYSCNTNANLVLDTNITKEKLVRDIKSLVEIKKKFSELARKIKINKDLLMAAGCSKAANSSYGEPAQHCEFSTKGMPAKSDSHCSMELLATCLSLWKNQPPKPTGEKALKSSEEERCSKSRANIATDRSAKPVEVKSLCSAEGNSQKTVNPSQTVLSVVTQSYESSGGTVAKGTELQIAVVSPLILSSVKALPEKGVGSVGPLYPVVKEGSVCTLQNQLAEDTTLAAALNFDVKVPAAHGPLAEGSLPAQKEKGYESLQEYPQVTRDASPGKLLALDDQQALPKPSDSTVASGHTLQIESICSLAEGDVSYNSQIAEIFNSFPLKNDVLQKPLSPGQQLVSSQQKEQVGHTTSNNVFGFREDKSVQCTGNPHEVMGRPAFLQSLQPSTLEHAEADRETVEESNLELTTKTESTAKHACGPPAAPQQDPCPPEEEVCPSHFAQDPIVDEMCDEKEPVLCLHDQLSELLKEFPYGIEAVSRREGCVGQQKADQILENQTRDKTGCVSEDNTDQIQITILSSEQIKELFPEEDSQPCDIGRLAEPEKETAVAEVGSLCDPQALSGESCDPIMLDSEKDKIHCCALGWLSKVYEGVPQCRCGSSKSAGSEGEGENENKNEVISQLSLKCESKDRKDTSKINQGSSLKIGQKMTSQFPSKCDKPDPLNSHSRKKALKFFDVSFNSCNNRPTFSEQVPQESLQKKHSPQNSGLLKAQGHLLPKKDLCRRNGSLVLSASPEKKKLKFKAGGSKLKYFEKRKTDHGIISDLEIKKKKYEKQDQPKNVGGTVSLCSTPTSPDEQSGVKEKMVSNSEPSDLKSRSSKTPRVITVKEYLQRQKNKDIIRNNASKSCVRNVPCGSEQEPSQLLAPAGWEKGAGKDSNSAESLRELGPAPTSSGKNKAEDPKTCDVSKRVQGKVDGKPPDKALANVSNEAESGQLLRQAKEQRKLYLNRVAFKCTEKESICLTRLDSASQKVSKDRKSHENTPKTDDVKKPSLLEFKLCPDTLLKTTNSVDKPDNPTSGKDPASLQVSGIKSTKEDWLKCGPTRTKASETSQEIDNANSRVSKRSFSADGFETVQNPVKDSNTMFRTYKQMYLDKRNRSQSLESSSVK</sequence>
<feature type="compositionally biased region" description="Polar residues" evidence="1">
    <location>
        <begin position="955"/>
        <end position="973"/>
    </location>
</feature>
<dbReference type="Pfam" id="PF15395">
    <property type="entry name" value="DUF4617"/>
    <property type="match status" value="2"/>
</dbReference>
<dbReference type="OMA" id="TYKQMYL"/>
<evidence type="ECO:0000313" key="3">
    <source>
        <dbReference type="Proteomes" id="UP000694385"/>
    </source>
</evidence>